<evidence type="ECO:0000256" key="1">
    <source>
        <dbReference type="SAM" id="MobiDB-lite"/>
    </source>
</evidence>
<evidence type="ECO:0000256" key="2">
    <source>
        <dbReference type="SAM" id="Phobius"/>
    </source>
</evidence>
<comment type="caution">
    <text evidence="3">The sequence shown here is derived from an EMBL/GenBank/DDBJ whole genome shotgun (WGS) entry which is preliminary data.</text>
</comment>
<dbReference type="Proteomes" id="UP000809789">
    <property type="component" value="Unassembled WGS sequence"/>
</dbReference>
<feature type="compositionally biased region" description="Basic and acidic residues" evidence="1">
    <location>
        <begin position="737"/>
        <end position="754"/>
    </location>
</feature>
<organism evidence="3 4">
    <name type="scientific">Elsinoe batatas</name>
    <dbReference type="NCBI Taxonomy" id="2601811"/>
    <lineage>
        <taxon>Eukaryota</taxon>
        <taxon>Fungi</taxon>
        <taxon>Dikarya</taxon>
        <taxon>Ascomycota</taxon>
        <taxon>Pezizomycotina</taxon>
        <taxon>Dothideomycetes</taxon>
        <taxon>Dothideomycetidae</taxon>
        <taxon>Myriangiales</taxon>
        <taxon>Elsinoaceae</taxon>
        <taxon>Elsinoe</taxon>
    </lineage>
</organism>
<dbReference type="PANTHER" id="PTHR33604">
    <property type="entry name" value="OSJNBA0004B13.7 PROTEIN"/>
    <property type="match status" value="1"/>
</dbReference>
<dbReference type="AlphaFoldDB" id="A0A8K0PGZ1"/>
<keyword evidence="2" id="KW-0812">Transmembrane</keyword>
<evidence type="ECO:0000313" key="3">
    <source>
        <dbReference type="EMBL" id="KAG8628022.1"/>
    </source>
</evidence>
<dbReference type="EMBL" id="JAESVG020000004">
    <property type="protein sequence ID" value="KAG8628022.1"/>
    <property type="molecule type" value="Genomic_DNA"/>
</dbReference>
<keyword evidence="2" id="KW-0472">Membrane</keyword>
<feature type="compositionally biased region" description="Basic and acidic residues" evidence="1">
    <location>
        <begin position="7"/>
        <end position="23"/>
    </location>
</feature>
<feature type="region of interest" description="Disordered" evidence="1">
    <location>
        <begin position="724"/>
        <end position="833"/>
    </location>
</feature>
<accession>A0A8K0PGZ1</accession>
<feature type="region of interest" description="Disordered" evidence="1">
    <location>
        <begin position="98"/>
        <end position="127"/>
    </location>
</feature>
<feature type="region of interest" description="Disordered" evidence="1">
    <location>
        <begin position="583"/>
        <end position="620"/>
    </location>
</feature>
<gene>
    <name evidence="3" type="ORF">KVT40_003895</name>
</gene>
<dbReference type="PANTHER" id="PTHR33604:SF3">
    <property type="entry name" value="OSJNBA0004B13.7 PROTEIN"/>
    <property type="match status" value="1"/>
</dbReference>
<keyword evidence="2" id="KW-1133">Transmembrane helix</keyword>
<proteinExistence type="predicted"/>
<protein>
    <submittedName>
        <fullName evidence="3">Uncharacterized protein</fullName>
    </submittedName>
</protein>
<reference evidence="3" key="1">
    <citation type="submission" date="2021-07" db="EMBL/GenBank/DDBJ databases">
        <title>Elsinoe batatas strain:CRI-CJ2 Genome sequencing and assembly.</title>
        <authorList>
            <person name="Huang L."/>
        </authorList>
    </citation>
    <scope>NUCLEOTIDE SEQUENCE</scope>
    <source>
        <strain evidence="3">CRI-CJ2</strain>
    </source>
</reference>
<name>A0A8K0PGZ1_9PEZI</name>
<evidence type="ECO:0000313" key="4">
    <source>
        <dbReference type="Proteomes" id="UP000809789"/>
    </source>
</evidence>
<dbReference type="OrthoDB" id="5397682at2759"/>
<feature type="region of interest" description="Disordered" evidence="1">
    <location>
        <begin position="1"/>
        <end position="33"/>
    </location>
</feature>
<feature type="compositionally biased region" description="Basic and acidic residues" evidence="1">
    <location>
        <begin position="768"/>
        <end position="833"/>
    </location>
</feature>
<sequence>MSTFKRSSYDKDEELGKKDDNYKHKPWAASNSKKTPLRWRRRRLLVFLLIAGAIWLFIHNIPTDLPTIDQRMGRPSRPGHVIGGKDFGRAADAQQNVFKTAPQPPKGPPPRAEKKGTQRSKIRAGEKVEEEEHYYSGPIKFYKLKASLDAIGTTGGHRPLNRNVLFAVSRLKSAANTLPLACAMADAGRNYVHLVLLGREALPVEDILKMNGVTQKTCDVYIHDGRPDYSEYSTDVRAEASVVGAMNHVNSWMHPQVVITDDERVEDPFFTRGIRGKMKDLDKPVIELPAGKYDDFKWMARLDSTSLNSWHKPRIELLIHDPPGAGGALTRLLKSLSEADYSGLKPPKLTVELPSKSDDFLIGYLKDFSWPPGLDRTRPISDLLKLQRRIPANSLDAEESAVRFVESYYPSHHNDDHVLLLSPNAVVSPLFYHYVFYTLLSTRYSSSNLERERLAGLALASTSTTLGNKKFVPPSLSSMREKDSSNFETGSSPPFLYQAPQASALLVFGSHWAEFHDYLTRRLHTLHANRDTAKPRRLFPDHQPAWLEFFLELVRARSWAFLYPANSNDGTWATIHTELYHPPEEYTSPKKNPQPEPADPPKSNANEPFLTADEPLTPPSHPEVTAIPGSQPLHTLLPFRGSFPDLFSLPLLSYTGEPLASSGEAESAAIAYIKELRQQLGGCSAEEAAKPKIVKEGKTGDLFCYTGKEAEEWEVQKVDMRLFNPVNQKEHDEEEEGGKSGEGKEDIKDVREVGKGGNGGSQRVYLGLKDEGEGKEAEKKGLEKGREEAKAEVKKAAKKETEKEKPKVLDETKDDLLAKPKKLAHEATDLGAG</sequence>
<keyword evidence="4" id="KW-1185">Reference proteome</keyword>
<feature type="transmembrane region" description="Helical" evidence="2">
    <location>
        <begin position="44"/>
        <end position="62"/>
    </location>
</feature>